<dbReference type="Gene3D" id="2.60.120.10">
    <property type="entry name" value="Jelly Rolls"/>
    <property type="match status" value="1"/>
</dbReference>
<dbReference type="AlphaFoldDB" id="A0A2W7CRK8"/>
<dbReference type="Pfam" id="PF05899">
    <property type="entry name" value="Cupin_3"/>
    <property type="match status" value="1"/>
</dbReference>
<evidence type="ECO:0000313" key="3">
    <source>
        <dbReference type="Proteomes" id="UP000248616"/>
    </source>
</evidence>
<dbReference type="InterPro" id="IPR008579">
    <property type="entry name" value="UGlyAH_Cupin_dom"/>
</dbReference>
<dbReference type="InterPro" id="IPR014710">
    <property type="entry name" value="RmlC-like_jellyroll"/>
</dbReference>
<dbReference type="CDD" id="cd02227">
    <property type="entry name" value="cupin_TM1112-like"/>
    <property type="match status" value="1"/>
</dbReference>
<dbReference type="SUPFAM" id="SSF51182">
    <property type="entry name" value="RmlC-like cupins"/>
    <property type="match status" value="1"/>
</dbReference>
<proteinExistence type="predicted"/>
<evidence type="ECO:0000313" key="2">
    <source>
        <dbReference type="EMBL" id="PZV36389.1"/>
    </source>
</evidence>
<dbReference type="Proteomes" id="UP000248616">
    <property type="component" value="Unassembled WGS sequence"/>
</dbReference>
<dbReference type="PANTHER" id="PTHR40943:SF2">
    <property type="entry name" value="(S)-UREIDOGLYCINE AMINOHYDROLASE CUPIN DOMAIN-CONTAINING PROTEIN"/>
    <property type="match status" value="1"/>
</dbReference>
<evidence type="ECO:0000259" key="1">
    <source>
        <dbReference type="Pfam" id="PF05899"/>
    </source>
</evidence>
<dbReference type="RefSeq" id="WP_111546193.1">
    <property type="nucleotide sequence ID" value="NZ_MZXV01000050.1"/>
</dbReference>
<dbReference type="InterPro" id="IPR011051">
    <property type="entry name" value="RmlC_Cupin_sf"/>
</dbReference>
<gene>
    <name evidence="2" type="ORF">B5V02_21645</name>
</gene>
<keyword evidence="3" id="KW-1185">Reference proteome</keyword>
<organism evidence="2 3">
    <name type="scientific">Mesorhizobium kowhaii</name>
    <dbReference type="NCBI Taxonomy" id="1300272"/>
    <lineage>
        <taxon>Bacteria</taxon>
        <taxon>Pseudomonadati</taxon>
        <taxon>Pseudomonadota</taxon>
        <taxon>Alphaproteobacteria</taxon>
        <taxon>Hyphomicrobiales</taxon>
        <taxon>Phyllobacteriaceae</taxon>
        <taxon>Mesorhizobium</taxon>
    </lineage>
</organism>
<name>A0A2W7CRK8_9HYPH</name>
<comment type="caution">
    <text evidence="2">The sequence shown here is derived from an EMBL/GenBank/DDBJ whole genome shotgun (WGS) entry which is preliminary data.</text>
</comment>
<dbReference type="PANTHER" id="PTHR40943">
    <property type="entry name" value="CYTOPLASMIC PROTEIN-RELATED"/>
    <property type="match status" value="1"/>
</dbReference>
<sequence length="73" mass="8406">MIAGIWESEPGSLRFESYPCDEFCYVLSGSITLQETDGEAQEFSAGDSFVICRGFRGLWQMTERTKKYYVECR</sequence>
<feature type="domain" description="(S)-ureidoglycine aminohydrolase cupin" evidence="1">
    <location>
        <begin position="3"/>
        <end position="69"/>
    </location>
</feature>
<protein>
    <recommendedName>
        <fullName evidence="1">(S)-ureidoglycine aminohydrolase cupin domain-containing protein</fullName>
    </recommendedName>
</protein>
<dbReference type="EMBL" id="MZXV01000050">
    <property type="protein sequence ID" value="PZV36389.1"/>
    <property type="molecule type" value="Genomic_DNA"/>
</dbReference>
<accession>A0A2W7CRK8</accession>
<reference evidence="3" key="1">
    <citation type="submission" date="2017-03" db="EMBL/GenBank/DDBJ databases">
        <authorList>
            <person name="Safronova V.I."/>
            <person name="Sazanova A.L."/>
            <person name="Chirak E.R."/>
        </authorList>
    </citation>
    <scope>NUCLEOTIDE SEQUENCE [LARGE SCALE GENOMIC DNA]</scope>
    <source>
        <strain evidence="3">Ach-343</strain>
    </source>
</reference>
<dbReference type="OrthoDB" id="9799053at2"/>